<dbReference type="EMBL" id="AYZO01000001">
    <property type="protein sequence ID" value="KRN14881.1"/>
    <property type="molecule type" value="Genomic_DNA"/>
</dbReference>
<dbReference type="Gene3D" id="3.30.70.1950">
    <property type="match status" value="1"/>
</dbReference>
<dbReference type="PIRSF" id="PIRSF029008">
    <property type="entry name" value="MecA"/>
    <property type="match status" value="1"/>
</dbReference>
<dbReference type="Proteomes" id="UP000009326">
    <property type="component" value="Unassembled WGS sequence"/>
</dbReference>
<dbReference type="Pfam" id="PF05389">
    <property type="entry name" value="MecA"/>
    <property type="match status" value="1"/>
</dbReference>
<sequence length="223" mass="25673">MQVKRVNENTMRVNISKDELSERGFELLDMIKNREKVQEFFYSILEEVDTDHSFAQNGAVSFQVMPNHGGLDLLITKINPNSSEFSKLFNDSSNDEVENAFSDLPTENSDANDRRTEIVDDEEHDELARQAYRFGDLGILVELADSLKVSDLASSLYYFKGAYYLEVAFLDDNYAELKPEDAWAIINEYGFRIENSEMKTVKNIGKSILRQDALGNLRYYFNK</sequence>
<evidence type="ECO:0000256" key="1">
    <source>
        <dbReference type="ARBA" id="ARBA00005397"/>
    </source>
</evidence>
<reference evidence="3 5" key="2">
    <citation type="journal article" date="2015" name="Genome Announc.">
        <title>Expanding the biotechnology potential of lactobacilli through comparative genomics of 213 strains and associated genera.</title>
        <authorList>
            <person name="Sun Z."/>
            <person name="Harris H.M."/>
            <person name="McCann A."/>
            <person name="Guo C."/>
            <person name="Argimon S."/>
            <person name="Zhang W."/>
            <person name="Yang X."/>
            <person name="Jeffery I.B."/>
            <person name="Cooney J.C."/>
            <person name="Kagawa T.F."/>
            <person name="Liu W."/>
            <person name="Song Y."/>
            <person name="Salvetti E."/>
            <person name="Wrobel A."/>
            <person name="Rasinkangas P."/>
            <person name="Parkhill J."/>
            <person name="Rea M.C."/>
            <person name="O'Sullivan O."/>
            <person name="Ritari J."/>
            <person name="Douillard F.P."/>
            <person name="Paul Ross R."/>
            <person name="Yang R."/>
            <person name="Briner A.E."/>
            <person name="Felis G.E."/>
            <person name="de Vos W.M."/>
            <person name="Barrangou R."/>
            <person name="Klaenhammer T.R."/>
            <person name="Caufield P.W."/>
            <person name="Cui Y."/>
            <person name="Zhang H."/>
            <person name="O'Toole P.W."/>
        </authorList>
    </citation>
    <scope>NUCLEOTIDE SEQUENCE [LARGE SCALE GENOMIC DNA]</scope>
    <source>
        <strain evidence="3 5">DSM 23908</strain>
    </source>
</reference>
<organism evidence="2 4">
    <name type="scientific">Lactobacillus gigeriorum DSM 23908 = CRBIP 24.85</name>
    <dbReference type="NCBI Taxonomy" id="1423751"/>
    <lineage>
        <taxon>Bacteria</taxon>
        <taxon>Bacillati</taxon>
        <taxon>Bacillota</taxon>
        <taxon>Bacilli</taxon>
        <taxon>Lactobacillales</taxon>
        <taxon>Lactobacillaceae</taxon>
        <taxon>Lactobacillus</taxon>
    </lineage>
</organism>
<dbReference type="PATRIC" id="fig|1423751.3.peg.178"/>
<gene>
    <name evidence="2" type="ORF">BN52_04065</name>
    <name evidence="3" type="ORF">FC38_GL000175</name>
</gene>
<protein>
    <submittedName>
        <fullName evidence="3">Adaptor protein</fullName>
    </submittedName>
    <submittedName>
        <fullName evidence="2">Negative regulator genetic competence</fullName>
    </submittedName>
</protein>
<dbReference type="EMBL" id="CAKC01000061">
    <property type="protein sequence ID" value="CCI87345.1"/>
    <property type="molecule type" value="Genomic_DNA"/>
</dbReference>
<evidence type="ECO:0000313" key="4">
    <source>
        <dbReference type="Proteomes" id="UP000009326"/>
    </source>
</evidence>
<evidence type="ECO:0000313" key="3">
    <source>
        <dbReference type="EMBL" id="KRN14881.1"/>
    </source>
</evidence>
<dbReference type="Proteomes" id="UP000051521">
    <property type="component" value="Unassembled WGS sequence"/>
</dbReference>
<keyword evidence="5" id="KW-1185">Reference proteome</keyword>
<accession>I7K1A2</accession>
<reference evidence="2 4" key="1">
    <citation type="submission" date="2012-06" db="EMBL/GenBank/DDBJ databases">
        <title>Draft genome sequence of Lactobacillus gigeriorum CRBIP 24.85T, isolated from chicken crop.</title>
        <authorList>
            <person name="Cousin S."/>
            <person name="Ma L."/>
            <person name="Creno S."/>
            <person name="Clermont D."/>
            <person name="Loux V."/>
            <person name="Bizet C."/>
            <person name="Bouchier C."/>
        </authorList>
    </citation>
    <scope>NUCLEOTIDE SEQUENCE [LARGE SCALE GENOMIC DNA]</scope>
    <source>
        <strain evidence="4">CRBIP 24.85T</strain>
        <strain evidence="2">Type strain: CRBIP 24.85</strain>
    </source>
</reference>
<dbReference type="PANTHER" id="PTHR39161:SF1">
    <property type="entry name" value="ADAPTER PROTEIN MECA 1"/>
    <property type="match status" value="1"/>
</dbReference>
<dbReference type="STRING" id="1423751.FC38_GL000175"/>
<evidence type="ECO:0000313" key="2">
    <source>
        <dbReference type="EMBL" id="CCI87345.1"/>
    </source>
</evidence>
<name>I7K1A2_9LACO</name>
<comment type="caution">
    <text evidence="2">The sequence shown here is derived from an EMBL/GenBank/DDBJ whole genome shotgun (WGS) entry which is preliminary data.</text>
</comment>
<dbReference type="AlphaFoldDB" id="I7K1A2"/>
<proteinExistence type="inferred from homology"/>
<comment type="similarity">
    <text evidence="1">Belongs to the MecA family.</text>
</comment>
<dbReference type="InterPro" id="IPR038471">
    <property type="entry name" value="MecA_C_sf"/>
</dbReference>
<dbReference type="PANTHER" id="PTHR39161">
    <property type="entry name" value="ADAPTER PROTEIN MECA"/>
    <property type="match status" value="1"/>
</dbReference>
<dbReference type="InterPro" id="IPR008681">
    <property type="entry name" value="Neg-reg_MecA"/>
</dbReference>
<dbReference type="RefSeq" id="WP_008473542.1">
    <property type="nucleotide sequence ID" value="NZ_AYZO01000001.1"/>
</dbReference>
<dbReference type="OrthoDB" id="2360201at2"/>
<evidence type="ECO:0000313" key="5">
    <source>
        <dbReference type="Proteomes" id="UP000051521"/>
    </source>
</evidence>